<evidence type="ECO:0000256" key="10">
    <source>
        <dbReference type="ARBA" id="ARBA00022597"/>
    </source>
</evidence>
<feature type="binding site" evidence="19">
    <location>
        <position position="283"/>
    </location>
    <ligand>
        <name>phosphoenolpyruvate</name>
        <dbReference type="ChEBI" id="CHEBI:58702"/>
    </ligand>
</feature>
<comment type="similarity">
    <text evidence="5 17">Belongs to the PEP-utilizing enzyme family.</text>
</comment>
<feature type="binding site" evidence="20">
    <location>
        <position position="432"/>
    </location>
    <ligand>
        <name>Mg(2+)</name>
        <dbReference type="ChEBI" id="CHEBI:18420"/>
    </ligand>
</feature>
<dbReference type="InterPro" id="IPR036618">
    <property type="entry name" value="PtsI_HPr-bd_sf"/>
</dbReference>
<feature type="domain" description="PEP-utilising enzyme C-terminal" evidence="23">
    <location>
        <begin position="246"/>
        <end position="517"/>
    </location>
</feature>
<dbReference type="GO" id="GO:0008965">
    <property type="term" value="F:phosphoenolpyruvate-protein phosphotransferase activity"/>
    <property type="evidence" value="ECO:0007669"/>
    <property type="project" value="UniProtKB-EC"/>
</dbReference>
<evidence type="ECO:0000313" key="26">
    <source>
        <dbReference type="Proteomes" id="UP000199651"/>
    </source>
</evidence>
<evidence type="ECO:0000259" key="22">
    <source>
        <dbReference type="Pfam" id="PF00391"/>
    </source>
</evidence>
<evidence type="ECO:0000256" key="3">
    <source>
        <dbReference type="ARBA" id="ARBA00002728"/>
    </source>
</evidence>
<dbReference type="PIRSF" id="PIRSF000732">
    <property type="entry name" value="PTS_enzyme_I"/>
    <property type="match status" value="1"/>
</dbReference>
<keyword evidence="13 17" id="KW-0479">Metal-binding</keyword>
<evidence type="ECO:0000256" key="2">
    <source>
        <dbReference type="ARBA" id="ARBA00001946"/>
    </source>
</evidence>
<evidence type="ECO:0000256" key="15">
    <source>
        <dbReference type="ARBA" id="ARBA00022842"/>
    </source>
</evidence>
<dbReference type="GO" id="GO:0005737">
    <property type="term" value="C:cytoplasm"/>
    <property type="evidence" value="ECO:0007669"/>
    <property type="project" value="UniProtKB-SubCell"/>
</dbReference>
<feature type="binding site" evidence="19">
    <location>
        <position position="319"/>
    </location>
    <ligand>
        <name>phosphoenolpyruvate</name>
        <dbReference type="ChEBI" id="CHEBI:58702"/>
    </ligand>
</feature>
<dbReference type="SUPFAM" id="SSF47831">
    <property type="entry name" value="Enzyme I of the PEP:sugar phosphotransferase system HPr-binding (sub)domain"/>
    <property type="match status" value="1"/>
</dbReference>
<comment type="function">
    <text evidence="3 17">General (non sugar-specific) component of the phosphoenolpyruvate-dependent sugar phosphotransferase system (sugar PTS). This major carbohydrate active-transport system catalyzes the phosphorylation of incoming sugar substrates concomitantly with their translocation across the cell membrane. Enzyme I transfers the phosphoryl group from phosphoenolpyruvate (PEP) to the phosphoryl carrier protein (HPr).</text>
</comment>
<evidence type="ECO:0000256" key="6">
    <source>
        <dbReference type="ARBA" id="ARBA00012232"/>
    </source>
</evidence>
<dbReference type="InterPro" id="IPR050499">
    <property type="entry name" value="PEP-utilizing_PTS_enzyme"/>
</dbReference>
<comment type="subcellular location">
    <subcellularLocation>
        <location evidence="4 17">Cytoplasm</location>
    </subcellularLocation>
</comment>
<accession>A0A1H0K295</accession>
<evidence type="ECO:0000313" key="25">
    <source>
        <dbReference type="EMBL" id="SDO49930.1"/>
    </source>
</evidence>
<dbReference type="Pfam" id="PF02896">
    <property type="entry name" value="PEP-utilizers_C"/>
    <property type="match status" value="1"/>
</dbReference>
<dbReference type="InterPro" id="IPR040442">
    <property type="entry name" value="Pyrv_kinase-like_dom_sf"/>
</dbReference>
<feature type="binding site" evidence="19">
    <location>
        <begin position="431"/>
        <end position="432"/>
    </location>
    <ligand>
        <name>phosphoenolpyruvate</name>
        <dbReference type="ChEBI" id="CHEBI:58702"/>
    </ligand>
</feature>
<dbReference type="OrthoDB" id="9765468at2"/>
<keyword evidence="11 17" id="KW-0808">Transferase</keyword>
<evidence type="ECO:0000256" key="13">
    <source>
        <dbReference type="ARBA" id="ARBA00022723"/>
    </source>
</evidence>
<dbReference type="PANTHER" id="PTHR46244:SF3">
    <property type="entry name" value="PHOSPHOENOLPYRUVATE-PROTEIN PHOSPHOTRANSFERASE"/>
    <property type="match status" value="1"/>
</dbReference>
<protein>
    <recommendedName>
        <fullName evidence="7 17">Phosphoenolpyruvate-protein phosphotransferase</fullName>
        <ecNumber evidence="6 17">2.7.3.9</ecNumber>
    </recommendedName>
    <alternativeName>
        <fullName evidence="16 17">Phosphotransferase system, enzyme I</fullName>
    </alternativeName>
</protein>
<evidence type="ECO:0000256" key="7">
    <source>
        <dbReference type="ARBA" id="ARBA00016544"/>
    </source>
</evidence>
<evidence type="ECO:0000259" key="24">
    <source>
        <dbReference type="Pfam" id="PF05524"/>
    </source>
</evidence>
<dbReference type="EMBL" id="FNJB01000003">
    <property type="protein sequence ID" value="SDO49930.1"/>
    <property type="molecule type" value="Genomic_DNA"/>
</dbReference>
<comment type="catalytic activity">
    <reaction evidence="1 17">
        <text>L-histidyl-[protein] + phosphoenolpyruvate = N(pros)-phospho-L-histidyl-[protein] + pyruvate</text>
        <dbReference type="Rhea" id="RHEA:23880"/>
        <dbReference type="Rhea" id="RHEA-COMP:9745"/>
        <dbReference type="Rhea" id="RHEA-COMP:9746"/>
        <dbReference type="ChEBI" id="CHEBI:15361"/>
        <dbReference type="ChEBI" id="CHEBI:29979"/>
        <dbReference type="ChEBI" id="CHEBI:58702"/>
        <dbReference type="ChEBI" id="CHEBI:64837"/>
        <dbReference type="EC" id="2.7.3.9"/>
    </reaction>
</comment>
<evidence type="ECO:0000259" key="23">
    <source>
        <dbReference type="Pfam" id="PF02896"/>
    </source>
</evidence>
<keyword evidence="9 17" id="KW-0963">Cytoplasm</keyword>
<feature type="binding site" evidence="19">
    <location>
        <position position="442"/>
    </location>
    <ligand>
        <name>phosphoenolpyruvate</name>
        <dbReference type="ChEBI" id="CHEBI:58702"/>
    </ligand>
</feature>
<keyword evidence="10 17" id="KW-0762">Sugar transport</keyword>
<dbReference type="NCBIfam" id="TIGR01417">
    <property type="entry name" value="PTS_I_fam"/>
    <property type="match status" value="1"/>
</dbReference>
<evidence type="ECO:0000256" key="16">
    <source>
        <dbReference type="ARBA" id="ARBA00033235"/>
    </source>
</evidence>
<dbReference type="Gene3D" id="3.20.20.60">
    <property type="entry name" value="Phosphoenolpyruvate-binding domains"/>
    <property type="match status" value="1"/>
</dbReference>
<name>A0A1H0K295_9PSEU</name>
<dbReference type="InterPro" id="IPR023151">
    <property type="entry name" value="PEP_util_CS"/>
</dbReference>
<evidence type="ECO:0000256" key="1">
    <source>
        <dbReference type="ARBA" id="ARBA00000683"/>
    </source>
</evidence>
<feature type="active site" description="Proton donor" evidence="18">
    <location>
        <position position="479"/>
    </location>
</feature>
<evidence type="ECO:0000256" key="12">
    <source>
        <dbReference type="ARBA" id="ARBA00022683"/>
    </source>
</evidence>
<keyword evidence="25" id="KW-0670">Pyruvate</keyword>
<feature type="domain" description="PEP-utilising enzyme mobile" evidence="22">
    <location>
        <begin position="149"/>
        <end position="217"/>
    </location>
</feature>
<dbReference type="Proteomes" id="UP000199651">
    <property type="component" value="Unassembled WGS sequence"/>
</dbReference>
<dbReference type="SUPFAM" id="SSF52009">
    <property type="entry name" value="Phosphohistidine domain"/>
    <property type="match status" value="1"/>
</dbReference>
<dbReference type="InterPro" id="IPR015813">
    <property type="entry name" value="Pyrv/PenolPyrv_kinase-like_dom"/>
</dbReference>
<dbReference type="PRINTS" id="PR01736">
    <property type="entry name" value="PHPHTRNFRASE"/>
</dbReference>
<evidence type="ECO:0000256" key="14">
    <source>
        <dbReference type="ARBA" id="ARBA00022777"/>
    </source>
</evidence>
<evidence type="ECO:0000256" key="11">
    <source>
        <dbReference type="ARBA" id="ARBA00022679"/>
    </source>
</evidence>
<dbReference type="STRING" id="504798.SAMN05421871_102746"/>
<dbReference type="Gene3D" id="1.10.274.10">
    <property type="entry name" value="PtsI, HPr-binding domain"/>
    <property type="match status" value="1"/>
</dbReference>
<evidence type="ECO:0000256" key="4">
    <source>
        <dbReference type="ARBA" id="ARBA00004496"/>
    </source>
</evidence>
<dbReference type="InterPro" id="IPR008731">
    <property type="entry name" value="PTS_EIN"/>
</dbReference>
<gene>
    <name evidence="25" type="ORF">SAMN05192558_103303</name>
</gene>
<reference evidence="26" key="1">
    <citation type="submission" date="2016-10" db="EMBL/GenBank/DDBJ databases">
        <authorList>
            <person name="Varghese N."/>
            <person name="Submissions S."/>
        </authorList>
    </citation>
    <scope>NUCLEOTIDE SEQUENCE [LARGE SCALE GENOMIC DNA]</scope>
    <source>
        <strain evidence="26">IBRC-M 10655</strain>
    </source>
</reference>
<evidence type="ECO:0000256" key="17">
    <source>
        <dbReference type="PIRNR" id="PIRNR000732"/>
    </source>
</evidence>
<keyword evidence="8 17" id="KW-0813">Transport</keyword>
<keyword evidence="26" id="KW-1185">Reference proteome</keyword>
<dbReference type="PROSITE" id="PS00742">
    <property type="entry name" value="PEP_ENZYMES_2"/>
    <property type="match status" value="1"/>
</dbReference>
<dbReference type="GO" id="GO:0016301">
    <property type="term" value="F:kinase activity"/>
    <property type="evidence" value="ECO:0007669"/>
    <property type="project" value="UniProtKB-KW"/>
</dbReference>
<keyword evidence="12 17" id="KW-0598">Phosphotransferase system</keyword>
<sequence>MTSFSGIGVSPGVATGPVARLGEPPRLPAAQPAVGADDQDRAATALEETAAELERRAKLASPEAAEVLTAASMMARDPALASNVRDLVGQGIPAAWAVDRAIGGYRELLAAAGPYMAERVADLDDIRDRAVAQLLGLPMPGLPEPGYPYVLVAKDLAPADTALLDPAMVLAVVTERGGPTSHTAILAKSLGIPAVVACADAVSFVDGMPVVVDGGSGRVVVHPTEAEVAEVAALRAARVARAAVRGPGRTADGHPIALLANVGGPADAVSAAALDLEGVGLFRTEFLFLDRAEAPSMEEQRRVYRRVLEPLAGRKVVVRTLDAGADKPVPYACPDPEDNPALGVRGLRTSWRRPELLHDQLEALALAAGDTGTSPWVMAPMVATAAEAADFAEVARSHGIAKVGVMIEVPAAALRAASVLAAVDFVSLGTNDLAQYTFAADRQLGELAALLDPWQPALLDLIAATARAGQEAGKPVGVCGEAASDPLLALVLAGLGIESLSMAAVSVPDVRAALAERTIEQCREIAAAALAAESAVEAREAAARF</sequence>
<keyword evidence="15 17" id="KW-0460">Magnesium</keyword>
<evidence type="ECO:0000256" key="18">
    <source>
        <dbReference type="PIRSR" id="PIRSR000732-1"/>
    </source>
</evidence>
<dbReference type="GO" id="GO:0046872">
    <property type="term" value="F:metal ion binding"/>
    <property type="evidence" value="ECO:0007669"/>
    <property type="project" value="UniProtKB-KW"/>
</dbReference>
<feature type="binding site" evidence="20">
    <location>
        <position position="408"/>
    </location>
    <ligand>
        <name>Mg(2+)</name>
        <dbReference type="ChEBI" id="CHEBI:18420"/>
    </ligand>
</feature>
<dbReference type="InterPro" id="IPR024692">
    <property type="entry name" value="PTS_EI"/>
</dbReference>
<proteinExistence type="inferred from homology"/>
<evidence type="ECO:0000256" key="9">
    <source>
        <dbReference type="ARBA" id="ARBA00022490"/>
    </source>
</evidence>
<evidence type="ECO:0000256" key="5">
    <source>
        <dbReference type="ARBA" id="ARBA00007837"/>
    </source>
</evidence>
<feature type="region of interest" description="Disordered" evidence="21">
    <location>
        <begin position="1"/>
        <end position="40"/>
    </location>
</feature>
<comment type="cofactor">
    <cofactor evidence="2 17 20">
        <name>Mg(2+)</name>
        <dbReference type="ChEBI" id="CHEBI:18420"/>
    </cofactor>
</comment>
<dbReference type="InterPro" id="IPR036637">
    <property type="entry name" value="Phosphohistidine_dom_sf"/>
</dbReference>
<keyword evidence="14 17" id="KW-0418">Kinase</keyword>
<organism evidence="25 26">
    <name type="scientific">Actinokineospora alba</name>
    <dbReference type="NCBI Taxonomy" id="504798"/>
    <lineage>
        <taxon>Bacteria</taxon>
        <taxon>Bacillati</taxon>
        <taxon>Actinomycetota</taxon>
        <taxon>Actinomycetes</taxon>
        <taxon>Pseudonocardiales</taxon>
        <taxon>Pseudonocardiaceae</taxon>
        <taxon>Actinokineospora</taxon>
    </lineage>
</organism>
<dbReference type="Pfam" id="PF05524">
    <property type="entry name" value="PEP-utilisers_N"/>
    <property type="match status" value="1"/>
</dbReference>
<dbReference type="Gene3D" id="3.50.30.10">
    <property type="entry name" value="Phosphohistidine domain"/>
    <property type="match status" value="1"/>
</dbReference>
<evidence type="ECO:0000256" key="19">
    <source>
        <dbReference type="PIRSR" id="PIRSR000732-2"/>
    </source>
</evidence>
<dbReference type="Pfam" id="PF00391">
    <property type="entry name" value="PEP-utilizers"/>
    <property type="match status" value="1"/>
</dbReference>
<dbReference type="PANTHER" id="PTHR46244">
    <property type="entry name" value="PHOSPHOENOLPYRUVATE-PROTEIN PHOSPHOTRANSFERASE"/>
    <property type="match status" value="1"/>
</dbReference>
<dbReference type="AlphaFoldDB" id="A0A1H0K295"/>
<dbReference type="RefSeq" id="WP_091372090.1">
    <property type="nucleotide sequence ID" value="NZ_FNDV01000002.1"/>
</dbReference>
<dbReference type="GO" id="GO:0009401">
    <property type="term" value="P:phosphoenolpyruvate-dependent sugar phosphotransferase system"/>
    <property type="evidence" value="ECO:0007669"/>
    <property type="project" value="UniProtKB-KW"/>
</dbReference>
<evidence type="ECO:0000256" key="20">
    <source>
        <dbReference type="PIRSR" id="PIRSR000732-3"/>
    </source>
</evidence>
<dbReference type="SUPFAM" id="SSF51621">
    <property type="entry name" value="Phosphoenolpyruvate/pyruvate domain"/>
    <property type="match status" value="1"/>
</dbReference>
<evidence type="ECO:0000256" key="8">
    <source>
        <dbReference type="ARBA" id="ARBA00022448"/>
    </source>
</evidence>
<evidence type="ECO:0000256" key="21">
    <source>
        <dbReference type="SAM" id="MobiDB-lite"/>
    </source>
</evidence>
<dbReference type="EC" id="2.7.3.9" evidence="6 17"/>
<dbReference type="InterPro" id="IPR000121">
    <property type="entry name" value="PEP_util_C"/>
</dbReference>
<feature type="active site" description="Tele-phosphohistidine intermediate" evidence="18">
    <location>
        <position position="182"/>
    </location>
</feature>
<feature type="domain" description="Phosphotransferase system enzyme I N-terminal" evidence="24">
    <location>
        <begin position="5"/>
        <end position="119"/>
    </location>
</feature>
<dbReference type="InterPro" id="IPR008279">
    <property type="entry name" value="PEP-util_enz_mobile_dom"/>
</dbReference>
<dbReference type="InterPro" id="IPR006318">
    <property type="entry name" value="PTS_EI-like"/>
</dbReference>